<evidence type="ECO:0000313" key="3">
    <source>
        <dbReference type="Proteomes" id="UP000293300"/>
    </source>
</evidence>
<organism evidence="2 3">
    <name type="scientific">Flavobacterium silvisoli</name>
    <dbReference type="NCBI Taxonomy" id="2529433"/>
    <lineage>
        <taxon>Bacteria</taxon>
        <taxon>Pseudomonadati</taxon>
        <taxon>Bacteroidota</taxon>
        <taxon>Flavobacteriia</taxon>
        <taxon>Flavobacteriales</taxon>
        <taxon>Flavobacteriaceae</taxon>
        <taxon>Flavobacterium</taxon>
    </lineage>
</organism>
<reference evidence="2 3" key="1">
    <citation type="submission" date="2019-02" db="EMBL/GenBank/DDBJ databases">
        <title>Flavobacterium sp. RD-2-33 isolated from forest soil.</title>
        <authorList>
            <person name="Chaudhary D.K."/>
        </authorList>
    </citation>
    <scope>NUCLEOTIDE SEQUENCE [LARGE SCALE GENOMIC DNA]</scope>
    <source>
        <strain evidence="2 3">RD-2-33</strain>
    </source>
</reference>
<dbReference type="EMBL" id="SJPE01000001">
    <property type="protein sequence ID" value="TBX71272.1"/>
    <property type="molecule type" value="Genomic_DNA"/>
</dbReference>
<comment type="caution">
    <text evidence="2">The sequence shown here is derived from an EMBL/GenBank/DDBJ whole genome shotgun (WGS) entry which is preliminary data.</text>
</comment>
<keyword evidence="3" id="KW-1185">Reference proteome</keyword>
<name>A0A4Q9Z4Q4_9FLAO</name>
<sequence length="365" mass="42343">MDINFNQYIAANNFREIAAFFETKPALSEEQLAEIRQLASHKLELARIALSPPYSDFSKILFVKEGDFYVFLNYIKNQDIEEQLKSMLTLISKMYQQNPSSELAGKSFIAVNNFKADDDELAELIRENNYSSEIIPTPAISKRNRNYLILAVVLVFVLIRGVIFFNAFHPFQNRTVDYDYDASTEEYNAEPPSIDPYYTRMKFQIDSFFVFLSDYKKEEIKQLTRINDIKTGENPFETFYQSMPQGESNSTVKISNHTNCDMILLENAMVYDTIKLPKAAYYIKSGKTIEVNKRPSDVNAVFNFYLGKQLATFQTKSKHLFIRNHSVIEYRFSELLPETKEILETDYVLREDASVSLKDGILRIN</sequence>
<gene>
    <name evidence="2" type="ORF">EZL74_01835</name>
</gene>
<protein>
    <submittedName>
        <fullName evidence="2">Uncharacterized protein</fullName>
    </submittedName>
</protein>
<dbReference type="AlphaFoldDB" id="A0A4Q9Z4Q4"/>
<keyword evidence="1" id="KW-0472">Membrane</keyword>
<dbReference type="RefSeq" id="WP_131474882.1">
    <property type="nucleotide sequence ID" value="NZ_SJPE01000001.1"/>
</dbReference>
<proteinExistence type="predicted"/>
<keyword evidence="1" id="KW-1133">Transmembrane helix</keyword>
<dbReference type="OrthoDB" id="1319190at2"/>
<keyword evidence="1" id="KW-0812">Transmembrane</keyword>
<evidence type="ECO:0000313" key="2">
    <source>
        <dbReference type="EMBL" id="TBX71272.1"/>
    </source>
</evidence>
<accession>A0A4Q9Z4Q4</accession>
<dbReference type="Proteomes" id="UP000293300">
    <property type="component" value="Unassembled WGS sequence"/>
</dbReference>
<feature type="transmembrane region" description="Helical" evidence="1">
    <location>
        <begin position="147"/>
        <end position="168"/>
    </location>
</feature>
<evidence type="ECO:0000256" key="1">
    <source>
        <dbReference type="SAM" id="Phobius"/>
    </source>
</evidence>